<evidence type="ECO:0000313" key="2">
    <source>
        <dbReference type="EMBL" id="KAF6232963.1"/>
    </source>
</evidence>
<name>A0A8H6FQS1_9LECA</name>
<dbReference type="AlphaFoldDB" id="A0A8H6FQS1"/>
<comment type="caution">
    <text evidence="2">The sequence shown here is derived from an EMBL/GenBank/DDBJ whole genome shotgun (WGS) entry which is preliminary data.</text>
</comment>
<reference evidence="2 3" key="1">
    <citation type="journal article" date="2020" name="Genomics">
        <title>Complete, high-quality genomes from long-read metagenomic sequencing of two wolf lichen thalli reveals enigmatic genome architecture.</title>
        <authorList>
            <person name="McKenzie S.K."/>
            <person name="Walston R.F."/>
            <person name="Allen J.L."/>
        </authorList>
    </citation>
    <scope>NUCLEOTIDE SEQUENCE [LARGE SCALE GENOMIC DNA]</scope>
    <source>
        <strain evidence="2">WasteWater2</strain>
    </source>
</reference>
<dbReference type="EMBL" id="JACCJC010000044">
    <property type="protein sequence ID" value="KAF6232963.1"/>
    <property type="molecule type" value="Genomic_DNA"/>
</dbReference>
<evidence type="ECO:0000256" key="1">
    <source>
        <dbReference type="SAM" id="MobiDB-lite"/>
    </source>
</evidence>
<protein>
    <submittedName>
        <fullName evidence="2">Uncharacterized protein</fullName>
    </submittedName>
</protein>
<accession>A0A8H6FQS1</accession>
<dbReference type="Proteomes" id="UP000578531">
    <property type="component" value="Unassembled WGS sequence"/>
</dbReference>
<sequence length="163" mass="18195">MDTLGENWWNHRMPACLRQRVNFRIPSRAPSHPASDIVEMEGAPEVRQRPTVTMGFRMVQQQAHSTASLIFKLTTPSTSAPSCNPALITMITCLRTSIAVNGRRSKPHSRRIGIGTGEPRNRGTMPSISREAEGTCAEMSDCGFYAIVEGRVMLWWQKNCSFS</sequence>
<dbReference type="GeneID" id="59290580"/>
<gene>
    <name evidence="2" type="ORF">HO173_008926</name>
</gene>
<proteinExistence type="predicted"/>
<evidence type="ECO:0000313" key="3">
    <source>
        <dbReference type="Proteomes" id="UP000578531"/>
    </source>
</evidence>
<feature type="region of interest" description="Disordered" evidence="1">
    <location>
        <begin position="104"/>
        <end position="127"/>
    </location>
</feature>
<organism evidence="2 3">
    <name type="scientific">Letharia columbiana</name>
    <dbReference type="NCBI Taxonomy" id="112416"/>
    <lineage>
        <taxon>Eukaryota</taxon>
        <taxon>Fungi</taxon>
        <taxon>Dikarya</taxon>
        <taxon>Ascomycota</taxon>
        <taxon>Pezizomycotina</taxon>
        <taxon>Lecanoromycetes</taxon>
        <taxon>OSLEUM clade</taxon>
        <taxon>Lecanoromycetidae</taxon>
        <taxon>Lecanorales</taxon>
        <taxon>Lecanorineae</taxon>
        <taxon>Parmeliaceae</taxon>
        <taxon>Letharia</taxon>
    </lineage>
</organism>
<dbReference type="RefSeq" id="XP_037162386.1">
    <property type="nucleotide sequence ID" value="XM_037310822.1"/>
</dbReference>
<keyword evidence="3" id="KW-1185">Reference proteome</keyword>